<evidence type="ECO:0000259" key="1">
    <source>
        <dbReference type="Pfam" id="PF04092"/>
    </source>
</evidence>
<dbReference type="Pfam" id="PF04092">
    <property type="entry name" value="SAG"/>
    <property type="match status" value="1"/>
</dbReference>
<dbReference type="SUPFAM" id="SSF74877">
    <property type="entry name" value="Major surface antigen p30, SAG1"/>
    <property type="match status" value="1"/>
</dbReference>
<feature type="domain" description="SRS" evidence="1">
    <location>
        <begin position="68"/>
        <end position="215"/>
    </location>
</feature>
<protein>
    <submittedName>
        <fullName evidence="2">SAG-related sequence SRS19B</fullName>
    </submittedName>
</protein>
<dbReference type="GO" id="GO:0016020">
    <property type="term" value="C:membrane"/>
    <property type="evidence" value="ECO:0007669"/>
    <property type="project" value="InterPro"/>
</dbReference>
<comment type="caution">
    <text evidence="2">The sequence shown here is derived from an EMBL/GenBank/DDBJ whole genome shotgun (WGS) entry which is preliminary data.</text>
</comment>
<proteinExistence type="predicted"/>
<dbReference type="EMBL" id="AEXC02002658">
    <property type="protein sequence ID" value="KFH03534.1"/>
    <property type="molecule type" value="Genomic_DNA"/>
</dbReference>
<dbReference type="Gene3D" id="2.60.40.1320">
    <property type="entry name" value="SRS domain"/>
    <property type="match status" value="1"/>
</dbReference>
<dbReference type="VEuPathDB" id="ToxoDB:TGMAS_301150"/>
<dbReference type="AlphaFoldDB" id="A0A086PT52"/>
<dbReference type="Proteomes" id="UP000028821">
    <property type="component" value="Unassembled WGS sequence"/>
</dbReference>
<evidence type="ECO:0000313" key="3">
    <source>
        <dbReference type="Proteomes" id="UP000028821"/>
    </source>
</evidence>
<dbReference type="InterPro" id="IPR007226">
    <property type="entry name" value="SRS_dom"/>
</dbReference>
<name>A0A086PT52_TOXGO</name>
<organism evidence="2 3">
    <name type="scientific">Toxoplasma gondii MAS</name>
    <dbReference type="NCBI Taxonomy" id="943118"/>
    <lineage>
        <taxon>Eukaryota</taxon>
        <taxon>Sar</taxon>
        <taxon>Alveolata</taxon>
        <taxon>Apicomplexa</taxon>
        <taxon>Conoidasida</taxon>
        <taxon>Coccidia</taxon>
        <taxon>Eucoccidiorida</taxon>
        <taxon>Eimeriorina</taxon>
        <taxon>Sarcocystidae</taxon>
        <taxon>Toxoplasma</taxon>
    </lineage>
</organism>
<evidence type="ECO:0000313" key="2">
    <source>
        <dbReference type="EMBL" id="KFH03534.1"/>
    </source>
</evidence>
<sequence length="215" mass="22560">MAKTQKLRRLGGGFRAKASKLMAVCMGGFVLLSSGQTVAEQLGEGIMIRQLEEAHAQGTMSGPHFAGNIATCTLQGAETVAGVQPTATALTLSKDNLGVELHCAGTKNIAVPEGLQSVCRPNATSAALREQEGATKCQFGNATSPEGEEVTLQTLLGAGQHLKWHRKTESKTAENGQEWTLNLATSDLPLQDTPFFVGCQKKDSVEAASTATDSC</sequence>
<accession>A0A086PT52</accession>
<dbReference type="InterPro" id="IPR036755">
    <property type="entry name" value="SRS_dom_sf"/>
</dbReference>
<reference evidence="2 3" key="1">
    <citation type="submission" date="2014-04" db="EMBL/GenBank/DDBJ databases">
        <authorList>
            <person name="Sibley D."/>
            <person name="Venepally P."/>
            <person name="Karamycheva S."/>
            <person name="Hadjithomas M."/>
            <person name="Khan A."/>
            <person name="Brunk B."/>
            <person name="Roos D."/>
            <person name="Caler E."/>
            <person name="Lorenzi H."/>
        </authorList>
    </citation>
    <scope>NUCLEOTIDE SEQUENCE [LARGE SCALE GENOMIC DNA]</scope>
    <source>
        <strain evidence="2 3">MAS</strain>
    </source>
</reference>
<gene>
    <name evidence="2" type="ORF">TGMAS_301150</name>
</gene>
<feature type="non-terminal residue" evidence="2">
    <location>
        <position position="215"/>
    </location>
</feature>